<proteinExistence type="inferred from homology"/>
<evidence type="ECO:0000256" key="1">
    <source>
        <dbReference type="ARBA" id="ARBA00001968"/>
    </source>
</evidence>
<keyword evidence="5" id="KW-0235">DNA replication</keyword>
<keyword evidence="7" id="KW-0234">DNA repair</keyword>
<comment type="similarity">
    <text evidence="2">Belongs to the ATP-dependent DNA ligase family.</text>
</comment>
<dbReference type="PANTHER" id="PTHR47810:SF1">
    <property type="entry name" value="DNA LIGASE B"/>
    <property type="match status" value="1"/>
</dbReference>
<dbReference type="PROSITE" id="PS00697">
    <property type="entry name" value="DNA_LIGASE_A1"/>
    <property type="match status" value="1"/>
</dbReference>
<evidence type="ECO:0000256" key="5">
    <source>
        <dbReference type="ARBA" id="ARBA00022705"/>
    </source>
</evidence>
<evidence type="ECO:0000256" key="6">
    <source>
        <dbReference type="ARBA" id="ARBA00022763"/>
    </source>
</evidence>
<dbReference type="GO" id="GO:0003910">
    <property type="term" value="F:DNA ligase (ATP) activity"/>
    <property type="evidence" value="ECO:0007669"/>
    <property type="project" value="InterPro"/>
</dbReference>
<organism evidence="10">
    <name type="scientific">uncultured Caudovirales phage</name>
    <dbReference type="NCBI Taxonomy" id="2100421"/>
    <lineage>
        <taxon>Viruses</taxon>
        <taxon>Duplodnaviria</taxon>
        <taxon>Heunggongvirae</taxon>
        <taxon>Uroviricota</taxon>
        <taxon>Caudoviricetes</taxon>
        <taxon>Peduoviridae</taxon>
        <taxon>Maltschvirus</taxon>
        <taxon>Maltschvirus maltsch</taxon>
    </lineage>
</organism>
<dbReference type="SUPFAM" id="SSF56091">
    <property type="entry name" value="DNA ligase/mRNA capping enzyme, catalytic domain"/>
    <property type="match status" value="1"/>
</dbReference>
<dbReference type="InterPro" id="IPR029319">
    <property type="entry name" value="DNA_ligase_OB"/>
</dbReference>
<comment type="cofactor">
    <cofactor evidence="1">
        <name>a divalent metal cation</name>
        <dbReference type="ChEBI" id="CHEBI:60240"/>
    </cofactor>
</comment>
<evidence type="ECO:0000256" key="2">
    <source>
        <dbReference type="ARBA" id="ARBA00007572"/>
    </source>
</evidence>
<evidence type="ECO:0000313" key="10">
    <source>
        <dbReference type="EMBL" id="CAB4123978.1"/>
    </source>
</evidence>
<dbReference type="CDD" id="cd08041">
    <property type="entry name" value="OBF_kDNA_ligase_like"/>
    <property type="match status" value="1"/>
</dbReference>
<evidence type="ECO:0000259" key="8">
    <source>
        <dbReference type="PROSITE" id="PS50160"/>
    </source>
</evidence>
<evidence type="ECO:0000313" key="9">
    <source>
        <dbReference type="EMBL" id="CAB4122211.1"/>
    </source>
</evidence>
<dbReference type="InterPro" id="IPR012310">
    <property type="entry name" value="DNA_ligase_ATP-dep_cent"/>
</dbReference>
<evidence type="ECO:0000256" key="4">
    <source>
        <dbReference type="ARBA" id="ARBA00022598"/>
    </source>
</evidence>
<dbReference type="EMBL" id="LR798268">
    <property type="protein sequence ID" value="CAB5219555.1"/>
    <property type="molecule type" value="Genomic_DNA"/>
</dbReference>
<dbReference type="PANTHER" id="PTHR47810">
    <property type="entry name" value="DNA LIGASE"/>
    <property type="match status" value="1"/>
</dbReference>
<dbReference type="EMBL" id="LR796176">
    <property type="protein sequence ID" value="CAB4123978.1"/>
    <property type="molecule type" value="Genomic_DNA"/>
</dbReference>
<accession>A0A6J5KNW8</accession>
<dbReference type="SUPFAM" id="SSF50249">
    <property type="entry name" value="Nucleic acid-binding proteins"/>
    <property type="match status" value="1"/>
</dbReference>
<dbReference type="PROSITE" id="PS50160">
    <property type="entry name" value="DNA_LIGASE_A3"/>
    <property type="match status" value="1"/>
</dbReference>
<dbReference type="InterPro" id="IPR050326">
    <property type="entry name" value="NAD_dep_DNA_ligaseB"/>
</dbReference>
<dbReference type="GO" id="GO:0006310">
    <property type="term" value="P:DNA recombination"/>
    <property type="evidence" value="ECO:0007669"/>
    <property type="project" value="InterPro"/>
</dbReference>
<sequence>MTSSDLIFEKIEEIGAVSGKNDKEALIALMSGDDEFEKVLRYAYDPFTRFGIAKVPERSTFGAGTFTEGGYTWAILDKLAERELTGNAAREAVENEINRLGEDSSQLFKRILTKDLRAGFSESTINKAIPGLIPTFDCMLAHKYEASRIKSWPQVVEAKLDGVRVLAFVDIMKDSVFFYSRSGKEFNTFDHLKRPILDMVEMARPELTKDNDDDDYLEIVLDGEIVSGSFNKTVSEVRKKDVQASDAEFHIFDVLPLYTFEQEDKTGCKVAGKYSVRRKRLELIVSNSPTDMIKTTAKYLVNSQAEIAVIYDKVRARGLEGLIVKDLDGLYHRRRNHGWMKIKNEESVDVPIIAVEEGTGKYIGQLGALVVDVEGIKVNVGSGLSDEQRASFWEAKDELIGRLVEVEFHEKTPDGSLRHPRFIRFRDDK</sequence>
<dbReference type="Pfam" id="PF01068">
    <property type="entry name" value="DNA_ligase_A_M"/>
    <property type="match status" value="1"/>
</dbReference>
<reference evidence="10" key="1">
    <citation type="submission" date="2020-04" db="EMBL/GenBank/DDBJ databases">
        <authorList>
            <person name="Chiriac C."/>
            <person name="Salcher M."/>
            <person name="Ghai R."/>
            <person name="Kavagutti S V."/>
        </authorList>
    </citation>
    <scope>NUCLEOTIDE SEQUENCE</scope>
</reference>
<dbReference type="Gene3D" id="3.30.470.30">
    <property type="entry name" value="DNA ligase/mRNA capping enzyme"/>
    <property type="match status" value="1"/>
</dbReference>
<keyword evidence="4 10" id="KW-0436">Ligase</keyword>
<keyword evidence="6" id="KW-0227">DNA damage</keyword>
<name>A0A6J5KNW8_9CAUD</name>
<dbReference type="GO" id="GO:0006281">
    <property type="term" value="P:DNA repair"/>
    <property type="evidence" value="ECO:0007669"/>
    <property type="project" value="UniProtKB-KW"/>
</dbReference>
<evidence type="ECO:0000256" key="3">
    <source>
        <dbReference type="ARBA" id="ARBA00013308"/>
    </source>
</evidence>
<dbReference type="GO" id="GO:0005524">
    <property type="term" value="F:ATP binding"/>
    <property type="evidence" value="ECO:0007669"/>
    <property type="project" value="InterPro"/>
</dbReference>
<dbReference type="InterPro" id="IPR016059">
    <property type="entry name" value="DNA_ligase_ATP-dep_CS"/>
</dbReference>
<protein>
    <recommendedName>
        <fullName evidence="3">DNA ligase</fullName>
    </recommendedName>
</protein>
<dbReference type="Gene3D" id="2.40.50.140">
    <property type="entry name" value="Nucleic acid-binding proteins"/>
    <property type="match status" value="1"/>
</dbReference>
<gene>
    <name evidence="11" type="ORF">UFOVP220_99</name>
    <name evidence="9" type="ORF">UFOVP26_127</name>
    <name evidence="10" type="ORF">UFOVP44_108</name>
</gene>
<evidence type="ECO:0000256" key="7">
    <source>
        <dbReference type="ARBA" id="ARBA00023204"/>
    </source>
</evidence>
<dbReference type="EMBL" id="LR796152">
    <property type="protein sequence ID" value="CAB4122211.1"/>
    <property type="molecule type" value="Genomic_DNA"/>
</dbReference>
<evidence type="ECO:0000313" key="11">
    <source>
        <dbReference type="EMBL" id="CAB5219555.1"/>
    </source>
</evidence>
<dbReference type="GO" id="GO:0006260">
    <property type="term" value="P:DNA replication"/>
    <property type="evidence" value="ECO:0007669"/>
    <property type="project" value="UniProtKB-KW"/>
</dbReference>
<dbReference type="InterPro" id="IPR012340">
    <property type="entry name" value="NA-bd_OB-fold"/>
</dbReference>
<dbReference type="Pfam" id="PF14743">
    <property type="entry name" value="DNA_ligase_OB_2"/>
    <property type="match status" value="1"/>
</dbReference>
<feature type="domain" description="ATP-dependent DNA ligase family profile" evidence="8">
    <location>
        <begin position="240"/>
        <end position="375"/>
    </location>
</feature>